<dbReference type="AlphaFoldDB" id="A0A8D9AYX4"/>
<dbReference type="EMBL" id="HBUF01591802">
    <property type="protein sequence ID" value="CAG6773627.1"/>
    <property type="molecule type" value="Transcribed_RNA"/>
</dbReference>
<proteinExistence type="predicted"/>
<keyword evidence="1" id="KW-1133">Transmembrane helix</keyword>
<protein>
    <submittedName>
        <fullName evidence="2">Uncharacterized protein</fullName>
    </submittedName>
</protein>
<reference evidence="2" key="1">
    <citation type="submission" date="2021-05" db="EMBL/GenBank/DDBJ databases">
        <authorList>
            <person name="Alioto T."/>
            <person name="Alioto T."/>
            <person name="Gomez Garrido J."/>
        </authorList>
    </citation>
    <scope>NUCLEOTIDE SEQUENCE</scope>
</reference>
<evidence type="ECO:0000313" key="2">
    <source>
        <dbReference type="EMBL" id="CAG6773627.1"/>
    </source>
</evidence>
<accession>A0A8D9AYX4</accession>
<feature type="transmembrane region" description="Helical" evidence="1">
    <location>
        <begin position="28"/>
        <end position="55"/>
    </location>
</feature>
<keyword evidence="1" id="KW-0812">Transmembrane</keyword>
<feature type="transmembrane region" description="Helical" evidence="1">
    <location>
        <begin position="61"/>
        <end position="82"/>
    </location>
</feature>
<name>A0A8D9AYX4_9HEMI</name>
<keyword evidence="1" id="KW-0472">Membrane</keyword>
<sequence length="104" mass="12297">MYILNMCKIVAMHPVENNKIMKSSLLHISFFTLQCVYNISIVLSIISFSFSLLTILFSSLYYHHVFIALLPPWVSSPISPFWREIEIIFRYLSYHKILYCISTR</sequence>
<evidence type="ECO:0000256" key="1">
    <source>
        <dbReference type="SAM" id="Phobius"/>
    </source>
</evidence>
<organism evidence="2">
    <name type="scientific">Cacopsylla melanoneura</name>
    <dbReference type="NCBI Taxonomy" id="428564"/>
    <lineage>
        <taxon>Eukaryota</taxon>
        <taxon>Metazoa</taxon>
        <taxon>Ecdysozoa</taxon>
        <taxon>Arthropoda</taxon>
        <taxon>Hexapoda</taxon>
        <taxon>Insecta</taxon>
        <taxon>Pterygota</taxon>
        <taxon>Neoptera</taxon>
        <taxon>Paraneoptera</taxon>
        <taxon>Hemiptera</taxon>
        <taxon>Sternorrhyncha</taxon>
        <taxon>Psylloidea</taxon>
        <taxon>Psyllidae</taxon>
        <taxon>Psyllinae</taxon>
        <taxon>Cacopsylla</taxon>
    </lineage>
</organism>